<accession>M7SAM9</accession>
<sequence length="662" mass="73035">MPIGPHESNELLFDEEEDKSEVENPWEEASDRSEPENESQIDGPGVVGMESHVVKSAEAAETTEQLPEQAPDLIYPLTGTEPELTFLQDGSKDVEKENISEPPPQDSHDSSPIAEDQQEEEEIPVPNQSDIKQGEKEYRESNLAPDISVKKRRKKTRFAEPVEYIKEVLTDFDNGERGATVPDIFIHSTGNAQPESSKLPNKGASRPLKLSMDNIRNLDKGRPPPVTPRKRDALVPVDIRKLMDNTWEMASSAPSSTVSEDTKSKLSKFFFMIPSDAQIESLLSNACRKGSAGVVKTILQKSVSGTKPLKYRQYFIPLLYAVQGASSRHNKCVRELLAAGVDPDHKSKKTGLTPLHIAVAHPNFKGYTKLIWLLLSSKKKADPNSRDRDGELPLTKLFVGADTTPLEPHKRGALAMLLKEGAEPNFTLPGTGSTPLHLAVRRQDKITVAMLLHMGANVDAKNMSGTTPLQMTANQFRGELGADHAEVLEHLLQYGARVDERAGVLGRTALHWATIAGCAQAVARLLEAGANPRLRDNQAHDTVGLAIQHAEKLTADKDREKLADHVEIMLGLTKAANYGWKLEEGTCAVETACCREDGGDMLRELLRGGLSPRAKYRQGTILEFARQDGGDVAKRILEFDVEIPRKTRARLPMNFRRSTGYN</sequence>
<dbReference type="PROSITE" id="PS50297">
    <property type="entry name" value="ANK_REP_REGION"/>
    <property type="match status" value="2"/>
</dbReference>
<dbReference type="Pfam" id="PF12796">
    <property type="entry name" value="Ank_2"/>
    <property type="match status" value="2"/>
</dbReference>
<keyword evidence="6" id="KW-1185">Reference proteome</keyword>
<evidence type="ECO:0000256" key="2">
    <source>
        <dbReference type="ARBA" id="ARBA00023043"/>
    </source>
</evidence>
<feature type="compositionally biased region" description="Polar residues" evidence="4">
    <location>
        <begin position="188"/>
        <end position="199"/>
    </location>
</feature>
<evidence type="ECO:0000256" key="3">
    <source>
        <dbReference type="PROSITE-ProRule" id="PRU00023"/>
    </source>
</evidence>
<dbReference type="OrthoDB" id="248923at2759"/>
<proteinExistence type="predicted"/>
<gene>
    <name evidence="5" type="ORF">UCREL1_9828</name>
</gene>
<dbReference type="PROSITE" id="PS50088">
    <property type="entry name" value="ANK_REPEAT"/>
    <property type="match status" value="2"/>
</dbReference>
<evidence type="ECO:0000256" key="4">
    <source>
        <dbReference type="SAM" id="MobiDB-lite"/>
    </source>
</evidence>
<feature type="region of interest" description="Disordered" evidence="4">
    <location>
        <begin position="1"/>
        <end position="143"/>
    </location>
</feature>
<keyword evidence="1" id="KW-0677">Repeat</keyword>
<protein>
    <submittedName>
        <fullName evidence="5">Putative ankyrin repeat protein</fullName>
    </submittedName>
</protein>
<dbReference type="InterPro" id="IPR036770">
    <property type="entry name" value="Ankyrin_rpt-contain_sf"/>
</dbReference>
<keyword evidence="2 3" id="KW-0040">ANK repeat</keyword>
<dbReference type="Pfam" id="PF00023">
    <property type="entry name" value="Ank"/>
    <property type="match status" value="1"/>
</dbReference>
<feature type="compositionally biased region" description="Basic and acidic residues" evidence="4">
    <location>
        <begin position="90"/>
        <end position="99"/>
    </location>
</feature>
<dbReference type="eggNOG" id="KOG4177">
    <property type="taxonomic scope" value="Eukaryota"/>
</dbReference>
<organism evidence="5 6">
    <name type="scientific">Eutypa lata (strain UCR-EL1)</name>
    <name type="common">Grapevine dieback disease fungus</name>
    <name type="synonym">Eutypa armeniacae</name>
    <dbReference type="NCBI Taxonomy" id="1287681"/>
    <lineage>
        <taxon>Eukaryota</taxon>
        <taxon>Fungi</taxon>
        <taxon>Dikarya</taxon>
        <taxon>Ascomycota</taxon>
        <taxon>Pezizomycotina</taxon>
        <taxon>Sordariomycetes</taxon>
        <taxon>Xylariomycetidae</taxon>
        <taxon>Xylariales</taxon>
        <taxon>Diatrypaceae</taxon>
        <taxon>Eutypa</taxon>
    </lineage>
</organism>
<dbReference type="HOGENOM" id="CLU_414484_0_0_1"/>
<evidence type="ECO:0000313" key="5">
    <source>
        <dbReference type="EMBL" id="EMR63219.1"/>
    </source>
</evidence>
<evidence type="ECO:0000256" key="1">
    <source>
        <dbReference type="ARBA" id="ARBA00022737"/>
    </source>
</evidence>
<feature type="region of interest" description="Disordered" evidence="4">
    <location>
        <begin position="187"/>
        <end position="207"/>
    </location>
</feature>
<dbReference type="KEGG" id="ela:UCREL1_9828"/>
<dbReference type="EMBL" id="KB707256">
    <property type="protein sequence ID" value="EMR63219.1"/>
    <property type="molecule type" value="Genomic_DNA"/>
</dbReference>
<dbReference type="SUPFAM" id="SSF48403">
    <property type="entry name" value="Ankyrin repeat"/>
    <property type="match status" value="1"/>
</dbReference>
<dbReference type="InterPro" id="IPR002110">
    <property type="entry name" value="Ankyrin_rpt"/>
</dbReference>
<dbReference type="SMART" id="SM00248">
    <property type="entry name" value="ANK"/>
    <property type="match status" value="6"/>
</dbReference>
<dbReference type="AlphaFoldDB" id="M7SAM9"/>
<dbReference type="Gene3D" id="1.25.40.20">
    <property type="entry name" value="Ankyrin repeat-containing domain"/>
    <property type="match status" value="2"/>
</dbReference>
<reference evidence="6" key="1">
    <citation type="journal article" date="2013" name="Genome Announc.">
        <title>Draft genome sequence of the grapevine dieback fungus Eutypa lata UCR-EL1.</title>
        <authorList>
            <person name="Blanco-Ulate B."/>
            <person name="Rolshausen P.E."/>
            <person name="Cantu D."/>
        </authorList>
    </citation>
    <scope>NUCLEOTIDE SEQUENCE [LARGE SCALE GENOMIC DNA]</scope>
    <source>
        <strain evidence="6">UCR-EL1</strain>
    </source>
</reference>
<dbReference type="PANTHER" id="PTHR24178">
    <property type="entry name" value="MOLTING PROTEIN MLT-4"/>
    <property type="match status" value="1"/>
</dbReference>
<dbReference type="Proteomes" id="UP000012174">
    <property type="component" value="Unassembled WGS sequence"/>
</dbReference>
<name>M7SAM9_EUTLA</name>
<feature type="repeat" description="ANK" evidence="3">
    <location>
        <begin position="505"/>
        <end position="537"/>
    </location>
</feature>
<evidence type="ECO:0000313" key="6">
    <source>
        <dbReference type="Proteomes" id="UP000012174"/>
    </source>
</evidence>
<feature type="repeat" description="ANK" evidence="3">
    <location>
        <begin position="431"/>
        <end position="463"/>
    </location>
</feature>
<feature type="compositionally biased region" description="Acidic residues" evidence="4">
    <location>
        <begin position="12"/>
        <end position="28"/>
    </location>
</feature>